<dbReference type="InterPro" id="IPR009380">
    <property type="entry name" value="DUF1036"/>
</dbReference>
<keyword evidence="1" id="KW-0732">Signal</keyword>
<dbReference type="Pfam" id="PF06282">
    <property type="entry name" value="DUF1036"/>
    <property type="match status" value="1"/>
</dbReference>
<dbReference type="AlphaFoldDB" id="A0A7S8C2J3"/>
<feature type="signal peptide" evidence="1">
    <location>
        <begin position="1"/>
        <end position="24"/>
    </location>
</feature>
<dbReference type="Proteomes" id="UP000593594">
    <property type="component" value="Chromosome"/>
</dbReference>
<keyword evidence="3" id="KW-1185">Reference proteome</keyword>
<evidence type="ECO:0000256" key="1">
    <source>
        <dbReference type="SAM" id="SignalP"/>
    </source>
</evidence>
<name>A0A7S8C2J3_9HYPH</name>
<gene>
    <name evidence="2" type="ORF">HW532_05340</name>
</gene>
<dbReference type="EMBL" id="CP058214">
    <property type="protein sequence ID" value="QPC42176.1"/>
    <property type="molecule type" value="Genomic_DNA"/>
</dbReference>
<organism evidence="2 3">
    <name type="scientific">Kaustia mangrovi</name>
    <dbReference type="NCBI Taxonomy" id="2593653"/>
    <lineage>
        <taxon>Bacteria</taxon>
        <taxon>Pseudomonadati</taxon>
        <taxon>Pseudomonadota</taxon>
        <taxon>Alphaproteobacteria</taxon>
        <taxon>Hyphomicrobiales</taxon>
        <taxon>Parvibaculaceae</taxon>
        <taxon>Kaustia</taxon>
    </lineage>
</organism>
<sequence length="144" mass="15941">MVCWRVVLSLAIGVLVWGAAPAHADLKLCNNTESRVGVALGYKDTKGWASEGWWNIGPQACETLLKGDLIARYYYVYAVDYDQGGSWGGKAMLCTRDKLFTIRGVENCEERGYQRTGFFEVDTGEEPDWTVTLSGTKTTKGNSQ</sequence>
<dbReference type="KEGG" id="kmn:HW532_05340"/>
<proteinExistence type="predicted"/>
<evidence type="ECO:0000313" key="2">
    <source>
        <dbReference type="EMBL" id="QPC42176.1"/>
    </source>
</evidence>
<protein>
    <submittedName>
        <fullName evidence="2">DUF1036 domain-containing protein</fullName>
    </submittedName>
</protein>
<feature type="chain" id="PRO_5032557321" evidence="1">
    <location>
        <begin position="25"/>
        <end position="144"/>
    </location>
</feature>
<evidence type="ECO:0000313" key="3">
    <source>
        <dbReference type="Proteomes" id="UP000593594"/>
    </source>
</evidence>
<accession>A0A7S8C2J3</accession>
<reference evidence="2 3" key="1">
    <citation type="submission" date="2020-06" db="EMBL/GenBank/DDBJ databases">
        <title>Genome sequence of 2 isolates from Red Sea Mangroves.</title>
        <authorList>
            <person name="Sefrji F."/>
            <person name="Michoud G."/>
            <person name="Merlino G."/>
            <person name="Daffonchio D."/>
        </authorList>
    </citation>
    <scope>NUCLEOTIDE SEQUENCE [LARGE SCALE GENOMIC DNA]</scope>
    <source>
        <strain evidence="2 3">R1DC25</strain>
    </source>
</reference>